<accession>A0A4R6RIP7</accession>
<dbReference type="PANTHER" id="PTHR43847">
    <property type="entry name" value="BLL3993 PROTEIN"/>
    <property type="match status" value="1"/>
</dbReference>
<name>A0A4R6RIP7_9HYPH</name>
<keyword evidence="7" id="KW-1185">Reference proteome</keyword>
<evidence type="ECO:0000256" key="2">
    <source>
        <dbReference type="ARBA" id="ARBA00022692"/>
    </source>
</evidence>
<evidence type="ECO:0000256" key="1">
    <source>
        <dbReference type="ARBA" id="ARBA00004127"/>
    </source>
</evidence>
<dbReference type="AlphaFoldDB" id="A0A4R6RIP7"/>
<evidence type="ECO:0000256" key="4">
    <source>
        <dbReference type="ARBA" id="ARBA00023136"/>
    </source>
</evidence>
<dbReference type="OrthoDB" id="7210610at2"/>
<keyword evidence="2 5" id="KW-0812">Transmembrane</keyword>
<dbReference type="GO" id="GO:0008168">
    <property type="term" value="F:methyltransferase activity"/>
    <property type="evidence" value="ECO:0007669"/>
    <property type="project" value="UniProtKB-KW"/>
</dbReference>
<dbReference type="Pfam" id="PF04191">
    <property type="entry name" value="PEMT"/>
    <property type="match status" value="1"/>
</dbReference>
<dbReference type="Gene3D" id="1.20.120.1630">
    <property type="match status" value="1"/>
</dbReference>
<keyword evidence="6" id="KW-0808">Transferase</keyword>
<dbReference type="InterPro" id="IPR007318">
    <property type="entry name" value="Phopholipid_MeTrfase"/>
</dbReference>
<proteinExistence type="predicted"/>
<dbReference type="GO" id="GO:0032259">
    <property type="term" value="P:methylation"/>
    <property type="evidence" value="ECO:0007669"/>
    <property type="project" value="UniProtKB-KW"/>
</dbReference>
<evidence type="ECO:0000256" key="5">
    <source>
        <dbReference type="SAM" id="Phobius"/>
    </source>
</evidence>
<protein>
    <submittedName>
        <fullName evidence="6">Protein-S-isoprenylcysteine O-methyltransferase Ste14</fullName>
    </submittedName>
</protein>
<organism evidence="6 7">
    <name type="scientific">Oharaeibacter diazotrophicus</name>
    <dbReference type="NCBI Taxonomy" id="1920512"/>
    <lineage>
        <taxon>Bacteria</taxon>
        <taxon>Pseudomonadati</taxon>
        <taxon>Pseudomonadota</taxon>
        <taxon>Alphaproteobacteria</taxon>
        <taxon>Hyphomicrobiales</taxon>
        <taxon>Pleomorphomonadaceae</taxon>
        <taxon>Oharaeibacter</taxon>
    </lineage>
</organism>
<dbReference type="Proteomes" id="UP000294547">
    <property type="component" value="Unassembled WGS sequence"/>
</dbReference>
<dbReference type="EMBL" id="SNXY01000006">
    <property type="protein sequence ID" value="TDP86300.1"/>
    <property type="molecule type" value="Genomic_DNA"/>
</dbReference>
<evidence type="ECO:0000313" key="7">
    <source>
        <dbReference type="Proteomes" id="UP000294547"/>
    </source>
</evidence>
<dbReference type="InterPro" id="IPR052527">
    <property type="entry name" value="Metal_cation-efflux_comp"/>
</dbReference>
<comment type="caution">
    <text evidence="6">The sequence shown here is derived from an EMBL/GenBank/DDBJ whole genome shotgun (WGS) entry which is preliminary data.</text>
</comment>
<gene>
    <name evidence="6" type="ORF">EDD54_0170</name>
</gene>
<dbReference type="RefSeq" id="WP_126537467.1">
    <property type="nucleotide sequence ID" value="NZ_BSPM01000008.1"/>
</dbReference>
<dbReference type="PANTHER" id="PTHR43847:SF1">
    <property type="entry name" value="BLL3993 PROTEIN"/>
    <property type="match status" value="1"/>
</dbReference>
<reference evidence="6 7" key="1">
    <citation type="submission" date="2019-03" db="EMBL/GenBank/DDBJ databases">
        <title>Genomic Encyclopedia of Type Strains, Phase IV (KMG-IV): sequencing the most valuable type-strain genomes for metagenomic binning, comparative biology and taxonomic classification.</title>
        <authorList>
            <person name="Goeker M."/>
        </authorList>
    </citation>
    <scope>NUCLEOTIDE SEQUENCE [LARGE SCALE GENOMIC DNA]</scope>
    <source>
        <strain evidence="6 7">DSM 102969</strain>
    </source>
</reference>
<evidence type="ECO:0000313" key="6">
    <source>
        <dbReference type="EMBL" id="TDP86300.1"/>
    </source>
</evidence>
<comment type="subcellular location">
    <subcellularLocation>
        <location evidence="1">Endomembrane system</location>
        <topology evidence="1">Multi-pass membrane protein</topology>
    </subcellularLocation>
</comment>
<dbReference type="GO" id="GO:0012505">
    <property type="term" value="C:endomembrane system"/>
    <property type="evidence" value="ECO:0007669"/>
    <property type="project" value="UniProtKB-SubCell"/>
</dbReference>
<feature type="transmembrane region" description="Helical" evidence="5">
    <location>
        <begin position="6"/>
        <end position="24"/>
    </location>
</feature>
<keyword evidence="4 5" id="KW-0472">Membrane</keyword>
<feature type="transmembrane region" description="Helical" evidence="5">
    <location>
        <begin position="145"/>
        <end position="172"/>
    </location>
</feature>
<sequence length="214" mass="23058">MSFEDFVRAFVACYFIFVALHYTARLSGLRARRGFPHAPVGPWRSANGLNQIVFRLFRAAILGLMTLRVFVPATDVFLGALPVLETDAVRAVGFVAMCAGLAVADHAHSYLADEWRSGTAARAADVLVTDGPYARSRNPIFTGVLIGQAGLFLAAPSLFTLACLAIGAAVILRQVGVEERTLAGRFGGRYAAYRARVPRWGAVGMAARGVTERR</sequence>
<keyword evidence="6" id="KW-0489">Methyltransferase</keyword>
<keyword evidence="3 5" id="KW-1133">Transmembrane helix</keyword>
<evidence type="ECO:0000256" key="3">
    <source>
        <dbReference type="ARBA" id="ARBA00022989"/>
    </source>
</evidence>